<dbReference type="Pfam" id="PF06821">
    <property type="entry name" value="Ser_hydrolase"/>
    <property type="match status" value="1"/>
</dbReference>
<dbReference type="EMBL" id="MFGC01000044">
    <property type="protein sequence ID" value="OGF26567.1"/>
    <property type="molecule type" value="Genomic_DNA"/>
</dbReference>
<dbReference type="AlphaFoldDB" id="A0A1F5SIN7"/>
<dbReference type="PANTHER" id="PTHR15394:SF3">
    <property type="entry name" value="SERINE HYDROLASE RBBP9"/>
    <property type="match status" value="1"/>
</dbReference>
<gene>
    <name evidence="1" type="ORF">A2242_00945</name>
</gene>
<evidence type="ECO:0000313" key="1">
    <source>
        <dbReference type="EMBL" id="OGF26567.1"/>
    </source>
</evidence>
<dbReference type="Gene3D" id="3.40.50.1820">
    <property type="entry name" value="alpha/beta hydrolase"/>
    <property type="match status" value="1"/>
</dbReference>
<dbReference type="Proteomes" id="UP000178925">
    <property type="component" value="Unassembled WGS sequence"/>
</dbReference>
<protein>
    <recommendedName>
        <fullName evidence="3">Serine hydrolase family protein</fullName>
    </recommendedName>
</protein>
<proteinExistence type="predicted"/>
<dbReference type="InterPro" id="IPR029058">
    <property type="entry name" value="AB_hydrolase_fold"/>
</dbReference>
<dbReference type="STRING" id="1797995.A2242_00945"/>
<name>A0A1F5SIN7_9BACT</name>
<comment type="caution">
    <text evidence="1">The sequence shown here is derived from an EMBL/GenBank/DDBJ whole genome shotgun (WGS) entry which is preliminary data.</text>
</comment>
<evidence type="ECO:0000313" key="2">
    <source>
        <dbReference type="Proteomes" id="UP000178925"/>
    </source>
</evidence>
<accession>A0A1F5SIN7</accession>
<sequence>MKKVILVHGWDGSPENAWFPWLRENLIKNEFEVIVPAMPNPSQPNIAMWIKQIGDSVKEIDEQTYFVGHGIGCQAVARFLEKVSDGKKVGGVVFVAGFFQKLNNEDDDEIDKEIANDWLKAPINFAKVASHIHKSLAIFSDDDPVVPLVNIDDFRDKLGCKIIIEKNKGHFDDYAKVLELQSVLDFLLKK</sequence>
<reference evidence="1 2" key="1">
    <citation type="journal article" date="2016" name="Nat. Commun.">
        <title>Thousands of microbial genomes shed light on interconnected biogeochemical processes in an aquifer system.</title>
        <authorList>
            <person name="Anantharaman K."/>
            <person name="Brown C.T."/>
            <person name="Hug L.A."/>
            <person name="Sharon I."/>
            <person name="Castelle C.J."/>
            <person name="Probst A.J."/>
            <person name="Thomas B.C."/>
            <person name="Singh A."/>
            <person name="Wilkins M.J."/>
            <person name="Karaoz U."/>
            <person name="Brodie E.L."/>
            <person name="Williams K.H."/>
            <person name="Hubbard S.S."/>
            <person name="Banfield J.F."/>
        </authorList>
    </citation>
    <scope>NUCLEOTIDE SEQUENCE [LARGE SCALE GENOMIC DNA]</scope>
</reference>
<organism evidence="1 2">
    <name type="scientific">Candidatus Falkowbacteria bacterium RIFOXYA2_FULL_47_9</name>
    <dbReference type="NCBI Taxonomy" id="1797995"/>
    <lineage>
        <taxon>Bacteria</taxon>
        <taxon>Candidatus Falkowiibacteriota</taxon>
    </lineage>
</organism>
<dbReference type="InterPro" id="IPR010662">
    <property type="entry name" value="RBBP9/YdeN"/>
</dbReference>
<evidence type="ECO:0008006" key="3">
    <source>
        <dbReference type="Google" id="ProtNLM"/>
    </source>
</evidence>
<dbReference type="SUPFAM" id="SSF53474">
    <property type="entry name" value="alpha/beta-Hydrolases"/>
    <property type="match status" value="1"/>
</dbReference>
<dbReference type="PANTHER" id="PTHR15394">
    <property type="entry name" value="SERINE HYDROLASE RBBP9"/>
    <property type="match status" value="1"/>
</dbReference>
<dbReference type="GO" id="GO:0016787">
    <property type="term" value="F:hydrolase activity"/>
    <property type="evidence" value="ECO:0007669"/>
    <property type="project" value="InterPro"/>
</dbReference>